<dbReference type="Proteomes" id="UP000663842">
    <property type="component" value="Unassembled WGS sequence"/>
</dbReference>
<dbReference type="Proteomes" id="UP000663887">
    <property type="component" value="Unassembled WGS sequence"/>
</dbReference>
<evidence type="ECO:0000313" key="11">
    <source>
        <dbReference type="EMBL" id="CAF4113006.1"/>
    </source>
</evidence>
<dbReference type="EMBL" id="CAJOBJ010003232">
    <property type="protein sequence ID" value="CAF3957980.1"/>
    <property type="molecule type" value="Genomic_DNA"/>
</dbReference>
<evidence type="ECO:0000313" key="5">
    <source>
        <dbReference type="EMBL" id="CAF2033891.1"/>
    </source>
</evidence>
<evidence type="ECO:0000313" key="4">
    <source>
        <dbReference type="EMBL" id="CAF1531182.1"/>
    </source>
</evidence>
<feature type="transmembrane region" description="Helical" evidence="2">
    <location>
        <begin position="12"/>
        <end position="33"/>
    </location>
</feature>
<gene>
    <name evidence="9" type="ORF">BYL167_LOCUS12293</name>
    <name evidence="3" type="ORF">CJN711_LOCUS856</name>
    <name evidence="8" type="ORF">GIL414_LOCUS9458</name>
    <name evidence="4" type="ORF">KQP761_LOCUS16301</name>
    <name evidence="6" type="ORF">MBJ925_LOCUS14928</name>
    <name evidence="11" type="ORF">OVN521_LOCUS21532</name>
    <name evidence="10" type="ORF">SMN809_LOCUS16558</name>
    <name evidence="12" type="ORF">UXM345_LOCUS29178</name>
    <name evidence="5" type="ORF">WKI299_LOCUS7231</name>
    <name evidence="7" type="ORF">XDN619_LOCUS25585</name>
</gene>
<comment type="caution">
    <text evidence="11">The sequence shown here is derived from an EMBL/GenBank/DDBJ whole genome shotgun (WGS) entry which is preliminary data.</text>
</comment>
<feature type="region of interest" description="Disordered" evidence="1">
    <location>
        <begin position="59"/>
        <end position="104"/>
    </location>
</feature>
<evidence type="ECO:0000313" key="7">
    <source>
        <dbReference type="EMBL" id="CAF2134975.1"/>
    </source>
</evidence>
<dbReference type="EMBL" id="CAJOBH010004019">
    <property type="protein sequence ID" value="CAF3975015.1"/>
    <property type="molecule type" value="Genomic_DNA"/>
</dbReference>
<dbReference type="Proteomes" id="UP000681720">
    <property type="component" value="Unassembled WGS sequence"/>
</dbReference>
<keyword evidence="13" id="KW-1185">Reference proteome</keyword>
<accession>A0A819VSH3</accession>
<evidence type="ECO:0000256" key="1">
    <source>
        <dbReference type="SAM" id="MobiDB-lite"/>
    </source>
</evidence>
<dbReference type="Proteomes" id="UP000676336">
    <property type="component" value="Unassembled WGS sequence"/>
</dbReference>
<dbReference type="Proteomes" id="UP000663866">
    <property type="component" value="Unassembled WGS sequence"/>
</dbReference>
<dbReference type="EMBL" id="CAJNOV010000058">
    <property type="protein sequence ID" value="CAF0970724.1"/>
    <property type="molecule type" value="Genomic_DNA"/>
</dbReference>
<organism evidence="11 13">
    <name type="scientific">Rotaria magnacalcarata</name>
    <dbReference type="NCBI Taxonomy" id="392030"/>
    <lineage>
        <taxon>Eukaryota</taxon>
        <taxon>Metazoa</taxon>
        <taxon>Spiralia</taxon>
        <taxon>Gnathifera</taxon>
        <taxon>Rotifera</taxon>
        <taxon>Eurotatoria</taxon>
        <taxon>Bdelloidea</taxon>
        <taxon>Philodinida</taxon>
        <taxon>Philodinidae</taxon>
        <taxon>Rotaria</taxon>
    </lineage>
</organism>
<evidence type="ECO:0000313" key="13">
    <source>
        <dbReference type="Proteomes" id="UP000663866"/>
    </source>
</evidence>
<dbReference type="EMBL" id="CAJNRE010006992">
    <property type="protein sequence ID" value="CAF2061106.1"/>
    <property type="molecule type" value="Genomic_DNA"/>
</dbReference>
<keyword evidence="2" id="KW-1133">Transmembrane helix</keyword>
<feature type="compositionally biased region" description="Basic and acidic residues" evidence="1">
    <location>
        <begin position="70"/>
        <end position="89"/>
    </location>
</feature>
<dbReference type="Proteomes" id="UP000663834">
    <property type="component" value="Unassembled WGS sequence"/>
</dbReference>
<dbReference type="EMBL" id="CAJNRG010011768">
    <property type="protein sequence ID" value="CAF2134975.1"/>
    <property type="molecule type" value="Genomic_DNA"/>
</dbReference>
<dbReference type="Proteomes" id="UP000681967">
    <property type="component" value="Unassembled WGS sequence"/>
</dbReference>
<dbReference type="EMBL" id="CAJOBG010004489">
    <property type="protein sequence ID" value="CAF4113006.1"/>
    <property type="molecule type" value="Genomic_DNA"/>
</dbReference>
<dbReference type="EMBL" id="CAJOBI010007432">
    <property type="protein sequence ID" value="CAF4085591.1"/>
    <property type="molecule type" value="Genomic_DNA"/>
</dbReference>
<protein>
    <submittedName>
        <fullName evidence="11">Uncharacterized protein</fullName>
    </submittedName>
</protein>
<evidence type="ECO:0000313" key="3">
    <source>
        <dbReference type="EMBL" id="CAF0970724.1"/>
    </source>
</evidence>
<evidence type="ECO:0000256" key="2">
    <source>
        <dbReference type="SAM" id="Phobius"/>
    </source>
</evidence>
<dbReference type="Proteomes" id="UP000663855">
    <property type="component" value="Unassembled WGS sequence"/>
</dbReference>
<dbReference type="AlphaFoldDB" id="A0A819VSH3"/>
<keyword evidence="2" id="KW-0472">Membrane</keyword>
<sequence>MSSTSRSKLDFVPIESIAAFVFIGIMILVGLIARCLAVNHSTVRSAQSLDLVIYKPAPKPVPAPKVKRSSLAEKFHSNNDSRDQLRLSDDSLTSTRIQRGPKNL</sequence>
<evidence type="ECO:0000313" key="10">
    <source>
        <dbReference type="EMBL" id="CAF4085591.1"/>
    </source>
</evidence>
<dbReference type="EMBL" id="CAJOBF010007056">
    <property type="protein sequence ID" value="CAF4222435.1"/>
    <property type="molecule type" value="Genomic_DNA"/>
</dbReference>
<proteinExistence type="predicted"/>
<dbReference type="Proteomes" id="UP000663824">
    <property type="component" value="Unassembled WGS sequence"/>
</dbReference>
<evidence type="ECO:0000313" key="12">
    <source>
        <dbReference type="EMBL" id="CAF4222435.1"/>
    </source>
</evidence>
<evidence type="ECO:0000313" key="6">
    <source>
        <dbReference type="EMBL" id="CAF2061106.1"/>
    </source>
</evidence>
<evidence type="ECO:0000313" key="8">
    <source>
        <dbReference type="EMBL" id="CAF3957980.1"/>
    </source>
</evidence>
<name>A0A819VSH3_9BILA</name>
<dbReference type="OrthoDB" id="9978844at2759"/>
<dbReference type="EMBL" id="CAJNOW010008202">
    <property type="protein sequence ID" value="CAF1531182.1"/>
    <property type="molecule type" value="Genomic_DNA"/>
</dbReference>
<evidence type="ECO:0000313" key="9">
    <source>
        <dbReference type="EMBL" id="CAF3975015.1"/>
    </source>
</evidence>
<reference evidence="11" key="1">
    <citation type="submission" date="2021-02" db="EMBL/GenBank/DDBJ databases">
        <authorList>
            <person name="Nowell W R."/>
        </authorList>
    </citation>
    <scope>NUCLEOTIDE SEQUENCE</scope>
</reference>
<dbReference type="EMBL" id="CAJNRF010002171">
    <property type="protein sequence ID" value="CAF2033891.1"/>
    <property type="molecule type" value="Genomic_DNA"/>
</dbReference>
<keyword evidence="2" id="KW-0812">Transmembrane</keyword>
<dbReference type="Proteomes" id="UP000663856">
    <property type="component" value="Unassembled WGS sequence"/>
</dbReference>